<dbReference type="Pfam" id="PF00153">
    <property type="entry name" value="Mito_carr"/>
    <property type="match status" value="4"/>
</dbReference>
<dbReference type="Proteomes" id="UP001182556">
    <property type="component" value="Unassembled WGS sequence"/>
</dbReference>
<evidence type="ECO:0000256" key="1">
    <source>
        <dbReference type="ARBA" id="ARBA00004448"/>
    </source>
</evidence>
<keyword evidence="7 13" id="KW-1133">Transmembrane helix</keyword>
<dbReference type="AlphaFoldDB" id="A0AAD9CYF1"/>
<dbReference type="EMBL" id="JAODAN010000011">
    <property type="protein sequence ID" value="KAK1921426.1"/>
    <property type="molecule type" value="Genomic_DNA"/>
</dbReference>
<gene>
    <name evidence="14" type="ORF">DB88DRAFT_500704</name>
</gene>
<comment type="subcellular location">
    <subcellularLocation>
        <location evidence="1">Mitochondrion inner membrane</location>
        <topology evidence="1">Multi-pass membrane protein</topology>
    </subcellularLocation>
</comment>
<evidence type="ECO:0000256" key="10">
    <source>
        <dbReference type="PROSITE-ProRule" id="PRU00282"/>
    </source>
</evidence>
<dbReference type="PROSITE" id="PS50920">
    <property type="entry name" value="SOLCAR"/>
    <property type="match status" value="3"/>
</dbReference>
<evidence type="ECO:0000256" key="5">
    <source>
        <dbReference type="ARBA" id="ARBA00022737"/>
    </source>
</evidence>
<dbReference type="PRINTS" id="PR00928">
    <property type="entry name" value="GRAVESDC"/>
</dbReference>
<evidence type="ECO:0000256" key="4">
    <source>
        <dbReference type="ARBA" id="ARBA00022692"/>
    </source>
</evidence>
<keyword evidence="9 10" id="KW-0472">Membrane</keyword>
<dbReference type="PANTHER" id="PTHR24089">
    <property type="entry name" value="SOLUTE CARRIER FAMILY 25"/>
    <property type="match status" value="1"/>
</dbReference>
<proteinExistence type="inferred from homology"/>
<keyword evidence="15" id="KW-1185">Reference proteome</keyword>
<feature type="compositionally biased region" description="Basic and acidic residues" evidence="12">
    <location>
        <begin position="24"/>
        <end position="34"/>
    </location>
</feature>
<evidence type="ECO:0000256" key="12">
    <source>
        <dbReference type="SAM" id="MobiDB-lite"/>
    </source>
</evidence>
<reference evidence="14" key="1">
    <citation type="submission" date="2023-02" db="EMBL/GenBank/DDBJ databases">
        <title>Identification and recombinant expression of a fungal hydrolase from Papiliotrema laurentii that hydrolyzes apple cutin and clears colloidal polyester polyurethane.</title>
        <authorList>
            <consortium name="DOE Joint Genome Institute"/>
            <person name="Roman V.A."/>
            <person name="Bojanowski C."/>
            <person name="Crable B.R."/>
            <person name="Wagner D.N."/>
            <person name="Hung C.S."/>
            <person name="Nadeau L.J."/>
            <person name="Schratz L."/>
            <person name="Haridas S."/>
            <person name="Pangilinan J."/>
            <person name="Lipzen A."/>
            <person name="Na H."/>
            <person name="Yan M."/>
            <person name="Ng V."/>
            <person name="Grigoriev I.V."/>
            <person name="Spatafora J.W."/>
            <person name="Barlow D."/>
            <person name="Biffinger J."/>
            <person name="Kelley-Loughnane N."/>
            <person name="Varaljay V.A."/>
            <person name="Crookes-Goodson W.J."/>
        </authorList>
    </citation>
    <scope>NUCLEOTIDE SEQUENCE</scope>
    <source>
        <strain evidence="14">5307AH</strain>
    </source>
</reference>
<feature type="repeat" description="Solcar" evidence="10">
    <location>
        <begin position="61"/>
        <end position="152"/>
    </location>
</feature>
<protein>
    <submittedName>
        <fullName evidence="14">Coenzyme A transporter</fullName>
    </submittedName>
</protein>
<evidence type="ECO:0000256" key="11">
    <source>
        <dbReference type="RuleBase" id="RU000488"/>
    </source>
</evidence>
<dbReference type="Gene3D" id="1.50.40.10">
    <property type="entry name" value="Mitochondrial carrier domain"/>
    <property type="match status" value="1"/>
</dbReference>
<dbReference type="InterPro" id="IPR023395">
    <property type="entry name" value="MCP_dom_sf"/>
</dbReference>
<evidence type="ECO:0000256" key="2">
    <source>
        <dbReference type="ARBA" id="ARBA00006375"/>
    </source>
</evidence>
<accession>A0AAD9CYF1</accession>
<dbReference type="PRINTS" id="PR00926">
    <property type="entry name" value="MITOCARRIER"/>
</dbReference>
<organism evidence="14 15">
    <name type="scientific">Papiliotrema laurentii</name>
    <name type="common">Cryptococcus laurentii</name>
    <dbReference type="NCBI Taxonomy" id="5418"/>
    <lineage>
        <taxon>Eukaryota</taxon>
        <taxon>Fungi</taxon>
        <taxon>Dikarya</taxon>
        <taxon>Basidiomycota</taxon>
        <taxon>Agaricomycotina</taxon>
        <taxon>Tremellomycetes</taxon>
        <taxon>Tremellales</taxon>
        <taxon>Rhynchogastremaceae</taxon>
        <taxon>Papiliotrema</taxon>
    </lineage>
</organism>
<feature type="region of interest" description="Disordered" evidence="12">
    <location>
        <begin position="1"/>
        <end position="34"/>
    </location>
</feature>
<evidence type="ECO:0000256" key="7">
    <source>
        <dbReference type="ARBA" id="ARBA00022989"/>
    </source>
</evidence>
<dbReference type="SUPFAM" id="SSF103506">
    <property type="entry name" value="Mitochondrial carrier"/>
    <property type="match status" value="1"/>
</dbReference>
<evidence type="ECO:0000256" key="13">
    <source>
        <dbReference type="SAM" id="Phobius"/>
    </source>
</evidence>
<evidence type="ECO:0000256" key="8">
    <source>
        <dbReference type="ARBA" id="ARBA00023128"/>
    </source>
</evidence>
<name>A0AAD9CYF1_PAPLA</name>
<keyword evidence="3 11" id="KW-0813">Transport</keyword>
<keyword evidence="4 10" id="KW-0812">Transmembrane</keyword>
<dbReference type="InterPro" id="IPR018108">
    <property type="entry name" value="MCP_transmembrane"/>
</dbReference>
<sequence length="367" mass="40858">MSSTASGSGPDIKGKGRATTPIRDPLEEHHWGPMRESERWTAANVWKESRQRAKTDKDSWDYILSSGFAGGIAGCVAKTAIAPLDRVKILFQTSNAEFRQYAGTSTGLLQATAKIYKSTGIRGLFQGHSATLLRIFPYAGVKFMVYDWLETILIPTPDKRTPMRFFLAGALSGVTSVLVTYPLELIRVRLAYQTKASERTSLREAIRGIYREAHLNPVPTSTHQSVSAFTRSIPLYPFYRGFSISIVGMIPYAGVSFLTYGTLKRHINEFVPYFRERKTQRDLFCGAVAGAVSQTASYPFEVIRRRMQVGGVGGGAGISWRDAVKTIYGQRGWKGFFVGLSIGYVKVIPMTSISFATWQFMKRVLEI</sequence>
<feature type="transmembrane region" description="Helical" evidence="13">
    <location>
        <begin position="242"/>
        <end position="263"/>
    </location>
</feature>
<keyword evidence="5" id="KW-0677">Repeat</keyword>
<keyword evidence="6" id="KW-0999">Mitochondrion inner membrane</keyword>
<dbReference type="GO" id="GO:0055085">
    <property type="term" value="P:transmembrane transport"/>
    <property type="evidence" value="ECO:0007669"/>
    <property type="project" value="InterPro"/>
</dbReference>
<keyword evidence="8" id="KW-0496">Mitochondrion</keyword>
<evidence type="ECO:0000313" key="14">
    <source>
        <dbReference type="EMBL" id="KAK1921426.1"/>
    </source>
</evidence>
<evidence type="ECO:0000256" key="6">
    <source>
        <dbReference type="ARBA" id="ARBA00022792"/>
    </source>
</evidence>
<dbReference type="GO" id="GO:0005743">
    <property type="term" value="C:mitochondrial inner membrane"/>
    <property type="evidence" value="ECO:0007669"/>
    <property type="project" value="UniProtKB-SubCell"/>
</dbReference>
<feature type="transmembrane region" description="Helical" evidence="13">
    <location>
        <begin position="336"/>
        <end position="358"/>
    </location>
</feature>
<comment type="similarity">
    <text evidence="2 11">Belongs to the mitochondrial carrier (TC 2.A.29) family.</text>
</comment>
<comment type="caution">
    <text evidence="14">The sequence shown here is derived from an EMBL/GenBank/DDBJ whole genome shotgun (WGS) entry which is preliminary data.</text>
</comment>
<evidence type="ECO:0000256" key="3">
    <source>
        <dbReference type="ARBA" id="ARBA00022448"/>
    </source>
</evidence>
<evidence type="ECO:0000313" key="15">
    <source>
        <dbReference type="Proteomes" id="UP001182556"/>
    </source>
</evidence>
<feature type="repeat" description="Solcar" evidence="10">
    <location>
        <begin position="160"/>
        <end position="266"/>
    </location>
</feature>
<dbReference type="InterPro" id="IPR002067">
    <property type="entry name" value="MCP"/>
</dbReference>
<evidence type="ECO:0000256" key="9">
    <source>
        <dbReference type="ARBA" id="ARBA00023136"/>
    </source>
</evidence>
<feature type="repeat" description="Solcar" evidence="10">
    <location>
        <begin position="277"/>
        <end position="364"/>
    </location>
</feature>
<dbReference type="InterPro" id="IPR002167">
    <property type="entry name" value="GDC-like"/>
</dbReference>